<name>E8LVV9_9VIBR</name>
<dbReference type="Gene3D" id="3.30.420.40">
    <property type="match status" value="1"/>
</dbReference>
<proteinExistence type="predicted"/>
<dbReference type="eggNOG" id="COG1940">
    <property type="taxonomic scope" value="Bacteria"/>
</dbReference>
<dbReference type="InterPro" id="IPR000600">
    <property type="entry name" value="ROK"/>
</dbReference>
<keyword evidence="2" id="KW-1185">Reference proteome</keyword>
<dbReference type="EMBL" id="AEVS01000073">
    <property type="protein sequence ID" value="EGA65215.1"/>
    <property type="molecule type" value="Genomic_DNA"/>
</dbReference>
<dbReference type="InterPro" id="IPR043129">
    <property type="entry name" value="ATPase_NBD"/>
</dbReference>
<gene>
    <name evidence="1" type="ORF">VIBR0546_10149</name>
</gene>
<dbReference type="Proteomes" id="UP000004371">
    <property type="component" value="Unassembled WGS sequence"/>
</dbReference>
<dbReference type="SUPFAM" id="SSF53067">
    <property type="entry name" value="Actin-like ATPase domain"/>
    <property type="match status" value="1"/>
</dbReference>
<evidence type="ECO:0000313" key="1">
    <source>
        <dbReference type="EMBL" id="EGA65215.1"/>
    </source>
</evidence>
<evidence type="ECO:0000313" key="2">
    <source>
        <dbReference type="Proteomes" id="UP000004371"/>
    </source>
</evidence>
<dbReference type="STRING" id="945543.VIBR0546_10149"/>
<dbReference type="AlphaFoldDB" id="E8LVV9"/>
<protein>
    <recommendedName>
        <fullName evidence="3">ROK family protein</fullName>
    </recommendedName>
</protein>
<dbReference type="OrthoDB" id="5850413at2"/>
<reference evidence="1 2" key="1">
    <citation type="journal article" date="2012" name="Int. J. Syst. Evol. Microbiol.">
        <title>Vibrio caribbeanicus sp. nov., isolated from the marine sponge Scleritoderma cyanea.</title>
        <authorList>
            <person name="Hoffmann M."/>
            <person name="Monday S.R."/>
            <person name="Allard M.W."/>
            <person name="Strain E.A."/>
            <person name="Whittaker P."/>
            <person name="Naum M."/>
            <person name="McCarthy P.J."/>
            <person name="Lopez J.V."/>
            <person name="Fischer M."/>
            <person name="Brown E.W."/>
        </authorList>
    </citation>
    <scope>NUCLEOTIDE SEQUENCE [LARGE SCALE GENOMIC DNA]</scope>
    <source>
        <strain evidence="1 2">LMG 20546</strain>
    </source>
</reference>
<accession>E8LVV9</accession>
<comment type="caution">
    <text evidence="1">The sequence shown here is derived from an EMBL/GenBank/DDBJ whole genome shotgun (WGS) entry which is preliminary data.</text>
</comment>
<evidence type="ECO:0008006" key="3">
    <source>
        <dbReference type="Google" id="ProtNLM"/>
    </source>
</evidence>
<organism evidence="1 2">
    <name type="scientific">Vibrio brasiliensis LMG 20546</name>
    <dbReference type="NCBI Taxonomy" id="945543"/>
    <lineage>
        <taxon>Bacteria</taxon>
        <taxon>Pseudomonadati</taxon>
        <taxon>Pseudomonadota</taxon>
        <taxon>Gammaproteobacteria</taxon>
        <taxon>Vibrionales</taxon>
        <taxon>Vibrionaceae</taxon>
        <taxon>Vibrio</taxon>
        <taxon>Vibrio oreintalis group</taxon>
    </lineage>
</organism>
<dbReference type="RefSeq" id="WP_006879983.1">
    <property type="nucleotide sequence ID" value="NZ_AEVS01000073.1"/>
</dbReference>
<dbReference type="Pfam" id="PF00480">
    <property type="entry name" value="ROK"/>
    <property type="match status" value="1"/>
</dbReference>
<sequence>MHLGISIDKVQLKATVLDEQLNTVYSSQQSLNQTALEVKQQVFQLVDNFQWAYSTFCSIGLAMTEEVQVWLERHQLALPTLIEQHYRIPCSKSNFVEAGLQSSPDVLSQIKLGEVLCVVLDNECELYSCSRTRRGISQRTMRSIPWAHVALPDYDFVLDGLVTSCSCASEACTEQFVSVSGLERQYEQILLKRANVKEIFCALESGDPIAARTYRRYIDQLARALKPHIENSLPRSLLILGSVSRYAHISSDLKVALSRYCNLSPLPAMLALPYEDFSIAHGAVQTKAQLLARQVRLRA</sequence>